<dbReference type="Proteomes" id="UP000323917">
    <property type="component" value="Chromosome"/>
</dbReference>
<evidence type="ECO:0000313" key="9">
    <source>
        <dbReference type="Proteomes" id="UP000323917"/>
    </source>
</evidence>
<keyword evidence="4 7" id="KW-0406">Ion transport</keyword>
<keyword evidence="7" id="KW-1003">Cell membrane</keyword>
<accession>A0A5B9QD23</accession>
<keyword evidence="3 7" id="KW-0375">Hydrogen ion transport</keyword>
<dbReference type="PANTHER" id="PTHR11910">
    <property type="entry name" value="ATP SYNTHASE DELTA CHAIN"/>
    <property type="match status" value="1"/>
</dbReference>
<gene>
    <name evidence="7 8" type="primary">atpH</name>
    <name evidence="8" type="ORF">Pr1d_30010</name>
</gene>
<dbReference type="EMBL" id="CP042913">
    <property type="protein sequence ID" value="QEG35699.1"/>
    <property type="molecule type" value="Genomic_DNA"/>
</dbReference>
<dbReference type="KEGG" id="bgok:Pr1d_30010"/>
<name>A0A5B9QD23_9BACT</name>
<keyword evidence="9" id="KW-1185">Reference proteome</keyword>
<comment type="subcellular location">
    <subcellularLocation>
        <location evidence="7">Cell membrane</location>
        <topology evidence="7">Peripheral membrane protein</topology>
    </subcellularLocation>
    <subcellularLocation>
        <location evidence="1">Membrane</location>
    </subcellularLocation>
</comment>
<keyword evidence="2 7" id="KW-0813">Transport</keyword>
<evidence type="ECO:0000256" key="1">
    <source>
        <dbReference type="ARBA" id="ARBA00004370"/>
    </source>
</evidence>
<dbReference type="PRINTS" id="PR00125">
    <property type="entry name" value="ATPASEDELTA"/>
</dbReference>
<evidence type="ECO:0000256" key="3">
    <source>
        <dbReference type="ARBA" id="ARBA00022781"/>
    </source>
</evidence>
<evidence type="ECO:0000256" key="2">
    <source>
        <dbReference type="ARBA" id="ARBA00022448"/>
    </source>
</evidence>
<keyword evidence="6 7" id="KW-0066">ATP synthesis</keyword>
<organism evidence="8 9">
    <name type="scientific">Bythopirellula goksoeyrii</name>
    <dbReference type="NCBI Taxonomy" id="1400387"/>
    <lineage>
        <taxon>Bacteria</taxon>
        <taxon>Pseudomonadati</taxon>
        <taxon>Planctomycetota</taxon>
        <taxon>Planctomycetia</taxon>
        <taxon>Pirellulales</taxon>
        <taxon>Lacipirellulaceae</taxon>
        <taxon>Bythopirellula</taxon>
    </lineage>
</organism>
<proteinExistence type="inferred from homology"/>
<sequence>MSESFFSNDSSNESVLDVGAEMLSRVYAKAALNAAGDHDSQQRLIDELNAVVNEVLAKHPKLEKVFDSALVSQDEKLGILERVLGKNLSPSTLNFLYVLTKHDRLGILRQVVRSANELWKKRCNQVTVHLELAQAVEPALEQEIIATLAKTLDSKPIVEVKINPDLIAGMVVRVGDRVFDASTRTSLERIRQAMITSAVESIQRHHRP</sequence>
<keyword evidence="7" id="KW-0139">CF(1)</keyword>
<protein>
    <recommendedName>
        <fullName evidence="7">ATP synthase subunit delta</fullName>
    </recommendedName>
    <alternativeName>
        <fullName evidence="7">ATP synthase F(1) sector subunit delta</fullName>
    </alternativeName>
    <alternativeName>
        <fullName evidence="7">F-type ATPase subunit delta</fullName>
        <shortName evidence="7">F-ATPase subunit delta</shortName>
    </alternativeName>
</protein>
<dbReference type="Gene3D" id="1.10.520.20">
    <property type="entry name" value="N-terminal domain of the delta subunit of the F1F0-ATP synthase"/>
    <property type="match status" value="1"/>
</dbReference>
<dbReference type="OrthoDB" id="9802471at2"/>
<dbReference type="NCBIfam" id="TIGR01145">
    <property type="entry name" value="ATP_synt_delta"/>
    <property type="match status" value="1"/>
</dbReference>
<keyword evidence="5 7" id="KW-0472">Membrane</keyword>
<dbReference type="GO" id="GO:0046933">
    <property type="term" value="F:proton-transporting ATP synthase activity, rotational mechanism"/>
    <property type="evidence" value="ECO:0007669"/>
    <property type="project" value="UniProtKB-UniRule"/>
</dbReference>
<comment type="similarity">
    <text evidence="7">Belongs to the ATPase delta chain family.</text>
</comment>
<evidence type="ECO:0000256" key="5">
    <source>
        <dbReference type="ARBA" id="ARBA00023136"/>
    </source>
</evidence>
<reference evidence="8 9" key="1">
    <citation type="submission" date="2019-08" db="EMBL/GenBank/DDBJ databases">
        <title>Deep-cultivation of Planctomycetes and their phenomic and genomic characterization uncovers novel biology.</title>
        <authorList>
            <person name="Wiegand S."/>
            <person name="Jogler M."/>
            <person name="Boedeker C."/>
            <person name="Pinto D."/>
            <person name="Vollmers J."/>
            <person name="Rivas-Marin E."/>
            <person name="Kohn T."/>
            <person name="Peeters S.H."/>
            <person name="Heuer A."/>
            <person name="Rast P."/>
            <person name="Oberbeckmann S."/>
            <person name="Bunk B."/>
            <person name="Jeske O."/>
            <person name="Meyerdierks A."/>
            <person name="Storesund J.E."/>
            <person name="Kallscheuer N."/>
            <person name="Luecker S."/>
            <person name="Lage O.M."/>
            <person name="Pohl T."/>
            <person name="Merkel B.J."/>
            <person name="Hornburger P."/>
            <person name="Mueller R.-W."/>
            <person name="Bruemmer F."/>
            <person name="Labrenz M."/>
            <person name="Spormann A.M."/>
            <person name="Op den Camp H."/>
            <person name="Overmann J."/>
            <person name="Amann R."/>
            <person name="Jetten M.S.M."/>
            <person name="Mascher T."/>
            <person name="Medema M.H."/>
            <person name="Devos D.P."/>
            <person name="Kaster A.-K."/>
            <person name="Ovreas L."/>
            <person name="Rohde M."/>
            <person name="Galperin M.Y."/>
            <person name="Jogler C."/>
        </authorList>
    </citation>
    <scope>NUCLEOTIDE SEQUENCE [LARGE SCALE GENOMIC DNA]</scope>
    <source>
        <strain evidence="8 9">Pr1d</strain>
    </source>
</reference>
<comment type="function">
    <text evidence="7">F(1)F(0) ATP synthase produces ATP from ADP in the presence of a proton or sodium gradient. F-type ATPases consist of two structural domains, F(1) containing the extramembraneous catalytic core and F(0) containing the membrane proton channel, linked together by a central stalk and a peripheral stalk. During catalysis, ATP synthesis in the catalytic domain of F(1) is coupled via a rotary mechanism of the central stalk subunits to proton translocation.</text>
</comment>
<dbReference type="GO" id="GO:0045259">
    <property type="term" value="C:proton-transporting ATP synthase complex"/>
    <property type="evidence" value="ECO:0007669"/>
    <property type="project" value="UniProtKB-KW"/>
</dbReference>
<evidence type="ECO:0000256" key="7">
    <source>
        <dbReference type="HAMAP-Rule" id="MF_01416"/>
    </source>
</evidence>
<dbReference type="GO" id="GO:0005886">
    <property type="term" value="C:plasma membrane"/>
    <property type="evidence" value="ECO:0007669"/>
    <property type="project" value="UniProtKB-SubCell"/>
</dbReference>
<dbReference type="RefSeq" id="WP_148074184.1">
    <property type="nucleotide sequence ID" value="NZ_CP042913.1"/>
</dbReference>
<comment type="function">
    <text evidence="7">This protein is part of the stalk that links CF(0) to CF(1). It either transmits conformational changes from CF(0) to CF(1) or is implicated in proton conduction.</text>
</comment>
<evidence type="ECO:0000256" key="6">
    <source>
        <dbReference type="ARBA" id="ARBA00023310"/>
    </source>
</evidence>
<evidence type="ECO:0000313" key="8">
    <source>
        <dbReference type="EMBL" id="QEG35699.1"/>
    </source>
</evidence>
<dbReference type="Pfam" id="PF00213">
    <property type="entry name" value="OSCP"/>
    <property type="match status" value="1"/>
</dbReference>
<dbReference type="InterPro" id="IPR000711">
    <property type="entry name" value="ATPase_OSCP/dsu"/>
</dbReference>
<dbReference type="SUPFAM" id="SSF47928">
    <property type="entry name" value="N-terminal domain of the delta subunit of the F1F0-ATP synthase"/>
    <property type="match status" value="1"/>
</dbReference>
<evidence type="ECO:0000256" key="4">
    <source>
        <dbReference type="ARBA" id="ARBA00023065"/>
    </source>
</evidence>
<dbReference type="InterPro" id="IPR026015">
    <property type="entry name" value="ATP_synth_OSCP/delta_N_sf"/>
</dbReference>
<dbReference type="AlphaFoldDB" id="A0A5B9QD23"/>
<dbReference type="HAMAP" id="MF_01416">
    <property type="entry name" value="ATP_synth_delta_bact"/>
    <property type="match status" value="1"/>
</dbReference>